<gene>
    <name evidence="1" type="ORF">SAMN05444278_10143</name>
</gene>
<keyword evidence="2" id="KW-1185">Reference proteome</keyword>
<dbReference type="Gene3D" id="3.40.50.2000">
    <property type="entry name" value="Glycogen Phosphorylase B"/>
    <property type="match status" value="2"/>
</dbReference>
<dbReference type="OrthoDB" id="9794575at2"/>
<name>A0A1M4SA54_9FLAO</name>
<organism evidence="1 2">
    <name type="scientific">Psychroflexus salarius</name>
    <dbReference type="NCBI Taxonomy" id="1155689"/>
    <lineage>
        <taxon>Bacteria</taxon>
        <taxon>Pseudomonadati</taxon>
        <taxon>Bacteroidota</taxon>
        <taxon>Flavobacteriia</taxon>
        <taxon>Flavobacteriales</taxon>
        <taxon>Flavobacteriaceae</taxon>
        <taxon>Psychroflexus</taxon>
    </lineage>
</organism>
<evidence type="ECO:0000313" key="1">
    <source>
        <dbReference type="EMBL" id="SHE29048.1"/>
    </source>
</evidence>
<dbReference type="Proteomes" id="UP000184462">
    <property type="component" value="Unassembled WGS sequence"/>
</dbReference>
<dbReference type="STRING" id="1155689.SAMN05444278_10143"/>
<evidence type="ECO:0000313" key="2">
    <source>
        <dbReference type="Proteomes" id="UP000184462"/>
    </source>
</evidence>
<dbReference type="RefSeq" id="WP_073190340.1">
    <property type="nucleotide sequence ID" value="NZ_FQTW01000001.1"/>
</dbReference>
<dbReference type="GO" id="GO:0016740">
    <property type="term" value="F:transferase activity"/>
    <property type="evidence" value="ECO:0007669"/>
    <property type="project" value="UniProtKB-KW"/>
</dbReference>
<sequence>MKKVLIITYYWPPAGGPGVQRWLKFSKYLPDFGIQPIVYKPKNPHYPTQDQSLNLEVSSKVKVIEKAIFEPYSFAKILSKSDTESLSKGLIKSPKKQSKLQESLLYVRGNYFIPDARKFWVSPSVKFLAKYISKHQIDCIITTGPPHSLHLIGQQLKIKFNDLKWIADFRDPWTNIGYHNELKLTEASAKKHQQLEQEVLDQADALLVTSFETQREFQSKTQTPVNLITNGFDDESVRVEDLDEQFSLAHIGSLLSQRNPQLLWEVLAELIDELENFKQFFELRLVGNVSEQVIDSINKFGLKDYVSLIGYVNHQKAIEIQQSAQVLLLIEINSEETKGIIPGKLFEYMNAKRPILAIGPENWDVKRLVDETSSGTVFTYNDKQKLKAQITTDFKAYLNGKLIVNSTNINQFSRKNLTENLSKVIK</sequence>
<protein>
    <submittedName>
        <fullName evidence="1">Glycosyl transferases group 1</fullName>
    </submittedName>
</protein>
<dbReference type="Pfam" id="PF13692">
    <property type="entry name" value="Glyco_trans_1_4"/>
    <property type="match status" value="1"/>
</dbReference>
<dbReference type="AlphaFoldDB" id="A0A1M4SA54"/>
<proteinExistence type="predicted"/>
<keyword evidence="1" id="KW-0808">Transferase</keyword>
<reference evidence="1 2" key="1">
    <citation type="submission" date="2016-11" db="EMBL/GenBank/DDBJ databases">
        <authorList>
            <person name="Jaros S."/>
            <person name="Januszkiewicz K."/>
            <person name="Wedrychowicz H."/>
        </authorList>
    </citation>
    <scope>NUCLEOTIDE SEQUENCE [LARGE SCALE GENOMIC DNA]</scope>
    <source>
        <strain evidence="1 2">DSM 25661</strain>
    </source>
</reference>
<dbReference type="CDD" id="cd03794">
    <property type="entry name" value="GT4_WbuB-like"/>
    <property type="match status" value="1"/>
</dbReference>
<accession>A0A1M4SA54</accession>
<dbReference type="SUPFAM" id="SSF53756">
    <property type="entry name" value="UDP-Glycosyltransferase/glycogen phosphorylase"/>
    <property type="match status" value="1"/>
</dbReference>
<dbReference type="EMBL" id="FQTW01000001">
    <property type="protein sequence ID" value="SHE29048.1"/>
    <property type="molecule type" value="Genomic_DNA"/>
</dbReference>